<name>A0A6F8Y221_9ACTN</name>
<keyword evidence="2" id="KW-1185">Reference proteome</keyword>
<dbReference type="AlphaFoldDB" id="A0A6F8Y221"/>
<sequence length="429" mass="44607">MMREPDNLGPPPRRPLGVASDDLERALRETLARAADPGHAVGRYDPAGRAIGKGRVIDRRRSIVGAALLVAATAAATAGVVQLNPDNQRYAGPAWVDEPPPEIVQSLPAIEPTTAVPVPNGTIGLDKMSATDVPVDLVVASQLRTTTGTAITLPQVGTVTQTHQATKGWLVVGVPPSGGSTLWYVASDGSSVQVLHAVDAVVLAPDGRRVAWRDSARLFSAIVDQGTLKDATQASAPAEGLPVSFVGHGVVMERGASGAERAGFDVWWPRRGTPYKPAWKASTSEIYGPLPDGRTVVGQVSAETGDRPCLALLDAVNALNVLKTACTLQLNASGLGTVSPDGHWLVADGGGRARLVDLRLVFEGKAGAADAGPELSDQAAWAGGSTLVHVSRDGDLMRVKAGREPKVEEVPVSGVGTNDRLLVVDPMLV</sequence>
<protein>
    <recommendedName>
        <fullName evidence="3">Lipoprotein LpqB beta-propeller domain-containing protein</fullName>
    </recommendedName>
</protein>
<evidence type="ECO:0000313" key="1">
    <source>
        <dbReference type="EMBL" id="BCB80079.1"/>
    </source>
</evidence>
<evidence type="ECO:0008006" key="3">
    <source>
        <dbReference type="Google" id="ProtNLM"/>
    </source>
</evidence>
<reference evidence="1 2" key="1">
    <citation type="submission" date="2020-03" db="EMBL/GenBank/DDBJ databases">
        <title>Whole genome shotgun sequence of Phytohabitans flavus NBRC 107702.</title>
        <authorList>
            <person name="Komaki H."/>
            <person name="Tamura T."/>
        </authorList>
    </citation>
    <scope>NUCLEOTIDE SEQUENCE [LARGE SCALE GENOMIC DNA]</scope>
    <source>
        <strain evidence="1 2">NBRC 107702</strain>
    </source>
</reference>
<reference evidence="1 2" key="2">
    <citation type="submission" date="2020-03" db="EMBL/GenBank/DDBJ databases">
        <authorList>
            <person name="Ichikawa N."/>
            <person name="Kimura A."/>
            <person name="Kitahashi Y."/>
            <person name="Uohara A."/>
        </authorList>
    </citation>
    <scope>NUCLEOTIDE SEQUENCE [LARGE SCALE GENOMIC DNA]</scope>
    <source>
        <strain evidence="1 2">NBRC 107702</strain>
    </source>
</reference>
<organism evidence="1 2">
    <name type="scientific">Phytohabitans flavus</name>
    <dbReference type="NCBI Taxonomy" id="1076124"/>
    <lineage>
        <taxon>Bacteria</taxon>
        <taxon>Bacillati</taxon>
        <taxon>Actinomycetota</taxon>
        <taxon>Actinomycetes</taxon>
        <taxon>Micromonosporales</taxon>
        <taxon>Micromonosporaceae</taxon>
    </lineage>
</organism>
<accession>A0A6F8Y221</accession>
<dbReference type="Proteomes" id="UP000502508">
    <property type="component" value="Chromosome"/>
</dbReference>
<dbReference type="KEGG" id="pfla:Pflav_064890"/>
<dbReference type="EMBL" id="AP022870">
    <property type="protein sequence ID" value="BCB80079.1"/>
    <property type="molecule type" value="Genomic_DNA"/>
</dbReference>
<evidence type="ECO:0000313" key="2">
    <source>
        <dbReference type="Proteomes" id="UP000502508"/>
    </source>
</evidence>
<gene>
    <name evidence="1" type="ORF">Pflav_064890</name>
</gene>
<proteinExistence type="predicted"/>